<evidence type="ECO:0000256" key="2">
    <source>
        <dbReference type="ARBA" id="ARBA00011738"/>
    </source>
</evidence>
<evidence type="ECO:0000256" key="3">
    <source>
        <dbReference type="ARBA" id="ARBA00022563"/>
    </source>
</evidence>
<dbReference type="InterPro" id="IPR000672">
    <property type="entry name" value="THF_DH/CycHdrlase"/>
</dbReference>
<dbReference type="PRINTS" id="PR00085">
    <property type="entry name" value="THFDHDRGNASE"/>
</dbReference>
<keyword evidence="11" id="KW-1185">Reference proteome</keyword>
<proteinExistence type="inferred from homology"/>
<reference evidence="10 11" key="1">
    <citation type="journal article" date="2018" name="Genome Biol. Evol.">
        <title>Multiple Roots of Fruiting Body Formation in Amoebozoa.</title>
        <authorList>
            <person name="Hillmann F."/>
            <person name="Forbes G."/>
            <person name="Novohradska S."/>
            <person name="Ferling I."/>
            <person name="Riege K."/>
            <person name="Groth M."/>
            <person name="Westermann M."/>
            <person name="Marz M."/>
            <person name="Spaller T."/>
            <person name="Winckler T."/>
            <person name="Schaap P."/>
            <person name="Glockner G."/>
        </authorList>
    </citation>
    <scope>NUCLEOTIDE SEQUENCE [LARGE SCALE GENOMIC DNA]</scope>
    <source>
        <strain evidence="10 11">Jena</strain>
    </source>
</reference>
<name>A0A2P6NK74_9EUKA</name>
<dbReference type="FunFam" id="3.40.50.10860:FF:000005">
    <property type="entry name" value="C-1-tetrahydrofolate synthase, cytoplasmic, putative"/>
    <property type="match status" value="1"/>
</dbReference>
<organism evidence="10 11">
    <name type="scientific">Planoprotostelium fungivorum</name>
    <dbReference type="NCBI Taxonomy" id="1890364"/>
    <lineage>
        <taxon>Eukaryota</taxon>
        <taxon>Amoebozoa</taxon>
        <taxon>Evosea</taxon>
        <taxon>Variosea</taxon>
        <taxon>Cavosteliida</taxon>
        <taxon>Cavosteliaceae</taxon>
        <taxon>Planoprotostelium</taxon>
    </lineage>
</organism>
<dbReference type="STRING" id="1890364.A0A2P6NK74"/>
<dbReference type="PANTHER" id="PTHR48099">
    <property type="entry name" value="C-1-TETRAHYDROFOLATE SYNTHASE, CYTOPLASMIC-RELATED"/>
    <property type="match status" value="1"/>
</dbReference>
<dbReference type="InterPro" id="IPR046346">
    <property type="entry name" value="Aminoacid_DH-like_N_sf"/>
</dbReference>
<dbReference type="SUPFAM" id="SSF51735">
    <property type="entry name" value="NAD(P)-binding Rossmann-fold domains"/>
    <property type="match status" value="1"/>
</dbReference>
<gene>
    <name evidence="10" type="ORF">PROFUN_07648</name>
</gene>
<dbReference type="PANTHER" id="PTHR48099:SF5">
    <property type="entry name" value="C-1-TETRAHYDROFOLATE SYNTHASE, CYTOPLASMIC"/>
    <property type="match status" value="1"/>
</dbReference>
<dbReference type="FunFam" id="3.40.50.720:FF:000006">
    <property type="entry name" value="Bifunctional protein FolD"/>
    <property type="match status" value="1"/>
</dbReference>
<dbReference type="InterPro" id="IPR020631">
    <property type="entry name" value="THF_DH/CycHdrlase_NAD-bd_dom"/>
</dbReference>
<dbReference type="Gene3D" id="3.40.50.10860">
    <property type="entry name" value="Leucine Dehydrogenase, chain A, domain 1"/>
    <property type="match status" value="1"/>
</dbReference>
<dbReference type="OrthoDB" id="5126881at2759"/>
<evidence type="ECO:0000256" key="4">
    <source>
        <dbReference type="ARBA" id="ARBA00022801"/>
    </source>
</evidence>
<keyword evidence="5" id="KW-0521">NADP</keyword>
<dbReference type="HAMAP" id="MF_01576">
    <property type="entry name" value="THF_DHG_CYH"/>
    <property type="match status" value="1"/>
</dbReference>
<dbReference type="InParanoid" id="A0A2P6NK74"/>
<comment type="pathway">
    <text evidence="1">One-carbon metabolism; tetrahydrofolate interconversion.</text>
</comment>
<dbReference type="InterPro" id="IPR036291">
    <property type="entry name" value="NAD(P)-bd_dom_sf"/>
</dbReference>
<dbReference type="EMBL" id="MDYQ01000065">
    <property type="protein sequence ID" value="PRP84347.1"/>
    <property type="molecule type" value="Genomic_DNA"/>
</dbReference>
<evidence type="ECO:0000256" key="6">
    <source>
        <dbReference type="ARBA" id="ARBA00023002"/>
    </source>
</evidence>
<evidence type="ECO:0000313" key="11">
    <source>
        <dbReference type="Proteomes" id="UP000241769"/>
    </source>
</evidence>
<dbReference type="GO" id="GO:0005829">
    <property type="term" value="C:cytosol"/>
    <property type="evidence" value="ECO:0007669"/>
    <property type="project" value="TreeGrafter"/>
</dbReference>
<evidence type="ECO:0000313" key="10">
    <source>
        <dbReference type="EMBL" id="PRP84347.1"/>
    </source>
</evidence>
<evidence type="ECO:0000256" key="1">
    <source>
        <dbReference type="ARBA" id="ARBA00004777"/>
    </source>
</evidence>
<protein>
    <submittedName>
        <fullName evidence="10">Putative methylenetetrahydrofolate dehydrogenase</fullName>
    </submittedName>
</protein>
<feature type="domain" description="Tetrahydrofolate dehydrogenase/cyclohydrolase NAD(P)-binding" evidence="9">
    <location>
        <begin position="199"/>
        <end position="345"/>
    </location>
</feature>
<keyword evidence="3" id="KW-0554">One-carbon metabolism</keyword>
<dbReference type="PROSITE" id="PS00766">
    <property type="entry name" value="THF_DHG_CYH_1"/>
    <property type="match status" value="1"/>
</dbReference>
<feature type="domain" description="Tetrahydrofolate dehydrogenase/cyclohydrolase catalytic" evidence="8">
    <location>
        <begin position="63"/>
        <end position="178"/>
    </location>
</feature>
<dbReference type="Gene3D" id="3.40.50.720">
    <property type="entry name" value="NAD(P)-binding Rossmann-like Domain"/>
    <property type="match status" value="1"/>
</dbReference>
<accession>A0A2P6NK74</accession>
<dbReference type="FunCoup" id="A0A2P6NK74">
    <property type="interactions" value="118"/>
</dbReference>
<dbReference type="PROSITE" id="PS00767">
    <property type="entry name" value="THF_DHG_CYH_2"/>
    <property type="match status" value="1"/>
</dbReference>
<comment type="caution">
    <text evidence="10">The sequence shown here is derived from an EMBL/GenBank/DDBJ whole genome shotgun (WGS) entry which is preliminary data.</text>
</comment>
<dbReference type="CDD" id="cd01080">
    <property type="entry name" value="NAD_bind_m-THF_DH_Cyclohyd"/>
    <property type="match status" value="1"/>
</dbReference>
<dbReference type="Pfam" id="PF00763">
    <property type="entry name" value="THF_DHG_CYH"/>
    <property type="match status" value="1"/>
</dbReference>
<dbReference type="InterPro" id="IPR020867">
    <property type="entry name" value="THF_DH/CycHdrlase_CS"/>
</dbReference>
<comment type="subunit">
    <text evidence="2">Homodimer.</text>
</comment>
<dbReference type="Proteomes" id="UP000241769">
    <property type="component" value="Unassembled WGS sequence"/>
</dbReference>
<dbReference type="Pfam" id="PF02882">
    <property type="entry name" value="THF_DHG_CYH_C"/>
    <property type="match status" value="1"/>
</dbReference>
<evidence type="ECO:0000256" key="5">
    <source>
        <dbReference type="ARBA" id="ARBA00022857"/>
    </source>
</evidence>
<evidence type="ECO:0000259" key="9">
    <source>
        <dbReference type="Pfam" id="PF02882"/>
    </source>
</evidence>
<evidence type="ECO:0000259" key="8">
    <source>
        <dbReference type="Pfam" id="PF00763"/>
    </source>
</evidence>
<dbReference type="AlphaFoldDB" id="A0A2P6NK74"/>
<dbReference type="InterPro" id="IPR020630">
    <property type="entry name" value="THF_DH/CycHdrlase_cat_dom"/>
</dbReference>
<dbReference type="SUPFAM" id="SSF53223">
    <property type="entry name" value="Aminoacid dehydrogenase-like, N-terminal domain"/>
    <property type="match status" value="1"/>
</dbReference>
<evidence type="ECO:0000256" key="7">
    <source>
        <dbReference type="ARBA" id="ARBA00023268"/>
    </source>
</evidence>
<dbReference type="GO" id="GO:0004477">
    <property type="term" value="F:methenyltetrahydrofolate cyclohydrolase activity"/>
    <property type="evidence" value="ECO:0007669"/>
    <property type="project" value="TreeGrafter"/>
</dbReference>
<keyword evidence="6" id="KW-0560">Oxidoreductase</keyword>
<dbReference type="GO" id="GO:0004488">
    <property type="term" value="F:methylenetetrahydrofolate dehydrogenase (NADP+) activity"/>
    <property type="evidence" value="ECO:0007669"/>
    <property type="project" value="InterPro"/>
</dbReference>
<keyword evidence="7" id="KW-0511">Multifunctional enzyme</keyword>
<dbReference type="GO" id="GO:0035999">
    <property type="term" value="P:tetrahydrofolate interconversion"/>
    <property type="evidence" value="ECO:0007669"/>
    <property type="project" value="TreeGrafter"/>
</dbReference>
<keyword evidence="4" id="KW-0378">Hydrolase</keyword>
<sequence>MRDQNNSGITLRVRARPRGRSCKPMISRITRITPRPLNVSFNPISHRHISNQLIKKMAESKRIDGKAIATTIQQEIKEKTTKLIEEKGLKPGLAVVLVGNRQDSLTYIRMKQKAAEEVGFNFILQKAPETITQKELVSLVHELNENNQVHGLIVQLPLPSHIDEKQILDEVSISKDIDGFHPANIGALAMRGREPTFVSCTPKGCLEILDRLKIDLEGKKVVVLGRSNIVGVPVSLLCLKRNATVTVCHSRTADLPAQCRQADVLIAAVGQPELVKGDWLKEGAVVIDVGINSIDDQTKKAGYRLVGDVDYASAVEKASMITPVPGGVGPMTVAMLLQNTLTSALRWSESK</sequence>